<evidence type="ECO:0000313" key="1">
    <source>
        <dbReference type="EMBL" id="SOE19038.1"/>
    </source>
</evidence>
<organism evidence="1 2">
    <name type="scientific">Hoeflea halophila</name>
    <dbReference type="NCBI Taxonomy" id="714899"/>
    <lineage>
        <taxon>Bacteria</taxon>
        <taxon>Pseudomonadati</taxon>
        <taxon>Pseudomonadota</taxon>
        <taxon>Alphaproteobacteria</taxon>
        <taxon>Hyphomicrobiales</taxon>
        <taxon>Rhizobiaceae</taxon>
        <taxon>Hoeflea</taxon>
    </lineage>
</organism>
<gene>
    <name evidence="1" type="ORF">SAMN05877838_3988</name>
</gene>
<dbReference type="Proteomes" id="UP000219465">
    <property type="component" value="Unassembled WGS sequence"/>
</dbReference>
<evidence type="ECO:0000313" key="2">
    <source>
        <dbReference type="Proteomes" id="UP000219465"/>
    </source>
</evidence>
<reference evidence="2" key="1">
    <citation type="submission" date="2017-08" db="EMBL/GenBank/DDBJ databases">
        <authorList>
            <person name="Varghese N."/>
            <person name="Submissions S."/>
        </authorList>
    </citation>
    <scope>NUCLEOTIDE SEQUENCE [LARGE SCALE GENOMIC DNA]</scope>
    <source>
        <strain evidence="2">KCTC 23107</strain>
    </source>
</reference>
<proteinExistence type="predicted"/>
<keyword evidence="2" id="KW-1185">Reference proteome</keyword>
<protein>
    <submittedName>
        <fullName evidence="1">Uncharacterized protein</fullName>
    </submittedName>
</protein>
<sequence length="120" mass="13580">MPEQYRKFHRHPAKPIRTLQDAADDAQIIVLRCGLCRRLINYLATDLVQVLNPSRPVDAPPFACSRCGTGDYMSARVKTPSMADYGHLTIRRLLGIRSVSKWGNRQLGDELKSDEGSNRR</sequence>
<name>A0A286IFY0_9HYPH</name>
<dbReference type="AlphaFoldDB" id="A0A286IFY0"/>
<accession>A0A286IFY0</accession>
<dbReference type="EMBL" id="OCPC01000008">
    <property type="protein sequence ID" value="SOE19038.1"/>
    <property type="molecule type" value="Genomic_DNA"/>
</dbReference>